<evidence type="ECO:0000313" key="1">
    <source>
        <dbReference type="Proteomes" id="UP000095287"/>
    </source>
</evidence>
<dbReference type="WBParaSite" id="L893_g1103.t1">
    <property type="protein sequence ID" value="L893_g1103.t1"/>
    <property type="gene ID" value="L893_g1103"/>
</dbReference>
<evidence type="ECO:0000313" key="2">
    <source>
        <dbReference type="WBParaSite" id="L893_g1103.t1"/>
    </source>
</evidence>
<proteinExistence type="predicted"/>
<accession>A0A1I7XZE7</accession>
<organism evidence="1 2">
    <name type="scientific">Steinernema glaseri</name>
    <dbReference type="NCBI Taxonomy" id="37863"/>
    <lineage>
        <taxon>Eukaryota</taxon>
        <taxon>Metazoa</taxon>
        <taxon>Ecdysozoa</taxon>
        <taxon>Nematoda</taxon>
        <taxon>Chromadorea</taxon>
        <taxon>Rhabditida</taxon>
        <taxon>Tylenchina</taxon>
        <taxon>Panagrolaimomorpha</taxon>
        <taxon>Strongyloidoidea</taxon>
        <taxon>Steinernematidae</taxon>
        <taxon>Steinernema</taxon>
    </lineage>
</organism>
<sequence>MGDKLRYTVPWCESVSSELLLSQFRVDPMTALVQSKSQVNGQAAGHSALLTQFLVLYGRSLRATNAVPEVTNKARTLTR</sequence>
<dbReference type="AlphaFoldDB" id="A0A1I7XZE7"/>
<protein>
    <submittedName>
        <fullName evidence="2">Uncharacterized protein</fullName>
    </submittedName>
</protein>
<reference evidence="2" key="1">
    <citation type="submission" date="2016-11" db="UniProtKB">
        <authorList>
            <consortium name="WormBaseParasite"/>
        </authorList>
    </citation>
    <scope>IDENTIFICATION</scope>
</reference>
<name>A0A1I7XZE7_9BILA</name>
<dbReference type="Proteomes" id="UP000095287">
    <property type="component" value="Unplaced"/>
</dbReference>
<keyword evidence="1" id="KW-1185">Reference proteome</keyword>